<evidence type="ECO:0000313" key="1">
    <source>
        <dbReference type="EMBL" id="JAN75818.1"/>
    </source>
</evidence>
<protein>
    <submittedName>
        <fullName evidence="1">Uncharacterized protein</fullName>
    </submittedName>
</protein>
<proteinExistence type="predicted"/>
<dbReference type="AlphaFoldDB" id="A0A0P6JDR7"/>
<dbReference type="EMBL" id="GDIQ01018919">
    <property type="protein sequence ID" value="JAN75818.1"/>
    <property type="molecule type" value="Transcribed_RNA"/>
</dbReference>
<name>A0A0P6JDR7_9CRUS</name>
<reference evidence="1" key="1">
    <citation type="submission" date="2015-10" db="EMBL/GenBank/DDBJ databases">
        <title>EvidentialGene: Evidence-directed Construction of Complete mRNA Transcriptomes without Genomes.</title>
        <authorList>
            <person name="Gilbert D.G."/>
        </authorList>
    </citation>
    <scope>NUCLEOTIDE SEQUENCE</scope>
</reference>
<accession>A0A0P6JDR7</accession>
<sequence length="62" mass="7416">MEAASPIRIDVLERKDTRLDYWRRRRRVLRFGTCVSTCPFLLLISCGERNIYIYTVYIGVYP</sequence>
<organism evidence="1">
    <name type="scientific">Daphnia magna</name>
    <dbReference type="NCBI Taxonomy" id="35525"/>
    <lineage>
        <taxon>Eukaryota</taxon>
        <taxon>Metazoa</taxon>
        <taxon>Ecdysozoa</taxon>
        <taxon>Arthropoda</taxon>
        <taxon>Crustacea</taxon>
        <taxon>Branchiopoda</taxon>
        <taxon>Diplostraca</taxon>
        <taxon>Cladocera</taxon>
        <taxon>Anomopoda</taxon>
        <taxon>Daphniidae</taxon>
        <taxon>Daphnia</taxon>
    </lineage>
</organism>